<gene>
    <name evidence="7" type="ORF">GCM10007414_11060</name>
</gene>
<evidence type="ECO:0000259" key="6">
    <source>
        <dbReference type="PROSITE" id="PS50111"/>
    </source>
</evidence>
<dbReference type="InterPro" id="IPR004090">
    <property type="entry name" value="Chemotax_Me-accpt_rcpt"/>
</dbReference>
<proteinExistence type="inferred from homology"/>
<dbReference type="Gene3D" id="3.30.450.20">
    <property type="entry name" value="PAS domain"/>
    <property type="match status" value="1"/>
</dbReference>
<dbReference type="Pfam" id="PF08447">
    <property type="entry name" value="PAS_3"/>
    <property type="match status" value="1"/>
</dbReference>
<evidence type="ECO:0000256" key="3">
    <source>
        <dbReference type="ARBA" id="ARBA00029447"/>
    </source>
</evidence>
<name>A0ABQ1HYM6_9ALTE</name>
<dbReference type="NCBIfam" id="TIGR00229">
    <property type="entry name" value="sensory_box"/>
    <property type="match status" value="1"/>
</dbReference>
<keyword evidence="2 4" id="KW-0807">Transducer</keyword>
<comment type="subcellular location">
    <subcellularLocation>
        <location evidence="1">Membrane</location>
    </subcellularLocation>
</comment>
<dbReference type="InterPro" id="IPR035965">
    <property type="entry name" value="PAS-like_dom_sf"/>
</dbReference>
<dbReference type="PANTHER" id="PTHR32089">
    <property type="entry name" value="METHYL-ACCEPTING CHEMOTAXIS PROTEIN MCPB"/>
    <property type="match status" value="1"/>
</dbReference>
<evidence type="ECO:0000313" key="8">
    <source>
        <dbReference type="Proteomes" id="UP000651977"/>
    </source>
</evidence>
<comment type="caution">
    <text evidence="7">The sequence shown here is derived from an EMBL/GenBank/DDBJ whole genome shotgun (WGS) entry which is preliminary data.</text>
</comment>
<feature type="transmembrane region" description="Helical" evidence="5">
    <location>
        <begin position="143"/>
        <end position="163"/>
    </location>
</feature>
<dbReference type="RefSeq" id="WP_055732387.1">
    <property type="nucleotide sequence ID" value="NZ_BMDY01000005.1"/>
</dbReference>
<dbReference type="CDD" id="cd11386">
    <property type="entry name" value="MCP_signal"/>
    <property type="match status" value="1"/>
</dbReference>
<dbReference type="Proteomes" id="UP000651977">
    <property type="component" value="Unassembled WGS sequence"/>
</dbReference>
<keyword evidence="5" id="KW-0472">Membrane</keyword>
<accession>A0ABQ1HYM6</accession>
<evidence type="ECO:0000256" key="4">
    <source>
        <dbReference type="PROSITE-ProRule" id="PRU00284"/>
    </source>
</evidence>
<dbReference type="SUPFAM" id="SSF58104">
    <property type="entry name" value="Methyl-accepting chemotaxis protein (MCP) signaling domain"/>
    <property type="match status" value="1"/>
</dbReference>
<dbReference type="EMBL" id="BMDY01000005">
    <property type="protein sequence ID" value="GGA99768.1"/>
    <property type="molecule type" value="Genomic_DNA"/>
</dbReference>
<dbReference type="Gene3D" id="1.10.287.950">
    <property type="entry name" value="Methyl-accepting chemotaxis protein"/>
    <property type="match status" value="1"/>
</dbReference>
<dbReference type="InterPro" id="IPR000014">
    <property type="entry name" value="PAS"/>
</dbReference>
<dbReference type="InterPro" id="IPR004089">
    <property type="entry name" value="MCPsignal_dom"/>
</dbReference>
<feature type="transmembrane region" description="Helical" evidence="5">
    <location>
        <begin position="169"/>
        <end position="186"/>
    </location>
</feature>
<evidence type="ECO:0000256" key="1">
    <source>
        <dbReference type="ARBA" id="ARBA00004370"/>
    </source>
</evidence>
<dbReference type="SMART" id="SM00283">
    <property type="entry name" value="MA"/>
    <property type="match status" value="1"/>
</dbReference>
<reference evidence="8" key="1">
    <citation type="journal article" date="2019" name="Int. J. Syst. Evol. Microbiol.">
        <title>The Global Catalogue of Microorganisms (GCM) 10K type strain sequencing project: providing services to taxonomists for standard genome sequencing and annotation.</title>
        <authorList>
            <consortium name="The Broad Institute Genomics Platform"/>
            <consortium name="The Broad Institute Genome Sequencing Center for Infectious Disease"/>
            <person name="Wu L."/>
            <person name="Ma J."/>
        </authorList>
    </citation>
    <scope>NUCLEOTIDE SEQUENCE [LARGE SCALE GENOMIC DNA]</scope>
    <source>
        <strain evidence="8">CGMCC 1.10131</strain>
    </source>
</reference>
<dbReference type="PROSITE" id="PS50111">
    <property type="entry name" value="CHEMOTAXIS_TRANSDUC_2"/>
    <property type="match status" value="1"/>
</dbReference>
<dbReference type="InterPro" id="IPR013655">
    <property type="entry name" value="PAS_fold_3"/>
</dbReference>
<dbReference type="Pfam" id="PF00015">
    <property type="entry name" value="MCPsignal"/>
    <property type="match status" value="1"/>
</dbReference>
<keyword evidence="5" id="KW-0812">Transmembrane</keyword>
<dbReference type="PRINTS" id="PR00260">
    <property type="entry name" value="CHEMTRNSDUCR"/>
</dbReference>
<dbReference type="SUPFAM" id="SSF55785">
    <property type="entry name" value="PYP-like sensor domain (PAS domain)"/>
    <property type="match status" value="1"/>
</dbReference>
<protein>
    <submittedName>
        <fullName evidence="7">Methyl-accepting chemotaxis protein</fullName>
    </submittedName>
</protein>
<keyword evidence="5" id="KW-1133">Transmembrane helix</keyword>
<sequence length="514" mass="56524">MTDQRVRFKDSDNLISTTTADSHITYCNDAFCKVAGYQEQELLEQPHNVIRHADMPKPAFAQLWQHIQSGSSWMGLVKNRCKESGHYWVSAFVTPILDNKGEVYEYQSVRTQPSDQQISRAAKLYKKLQQGSVKTRRRSVLNWQLYCVFISIIGLLLNAFSVISSTQALAVAIPLLVISLICGFTFKSRLSGLVQTAQDNYNNPLMEVPYTGYCDDLSPIELAMQMKKAELRAVTARADETSEGILSSAKQEVANSQAITNELNEQSLATDAMAVSAEEMQASIDEVAKQAKQSAEFAQDASITANQGVITIEQTVTTVNGLSQTLDQSRQALGQLYNDVDSIETILGMIQGIAEQTNLLALNAAIEAARAGEHGRGFAVVADEVRALSAKTSNSVEDIRNKIEILQNTVNTTGKLMEQGIEASDTSVTMSEQSKQAFQAIVNDLNAIGEQSENTSQAIIEQVQVTQGMNQHVFRMKEAIDSTHLLSESSVERTQKLVGSLESLQRLVKQFSHA</sequence>
<feature type="domain" description="Methyl-accepting transducer" evidence="6">
    <location>
        <begin position="241"/>
        <end position="477"/>
    </location>
</feature>
<keyword evidence="8" id="KW-1185">Reference proteome</keyword>
<dbReference type="PANTHER" id="PTHR32089:SF112">
    <property type="entry name" value="LYSOZYME-LIKE PROTEIN-RELATED"/>
    <property type="match status" value="1"/>
</dbReference>
<organism evidence="7 8">
    <name type="scientific">Agarivorans gilvus</name>
    <dbReference type="NCBI Taxonomy" id="680279"/>
    <lineage>
        <taxon>Bacteria</taxon>
        <taxon>Pseudomonadati</taxon>
        <taxon>Pseudomonadota</taxon>
        <taxon>Gammaproteobacteria</taxon>
        <taxon>Alteromonadales</taxon>
        <taxon>Alteromonadaceae</taxon>
        <taxon>Agarivorans</taxon>
    </lineage>
</organism>
<evidence type="ECO:0000256" key="5">
    <source>
        <dbReference type="SAM" id="Phobius"/>
    </source>
</evidence>
<evidence type="ECO:0000313" key="7">
    <source>
        <dbReference type="EMBL" id="GGA99768.1"/>
    </source>
</evidence>
<evidence type="ECO:0000256" key="2">
    <source>
        <dbReference type="ARBA" id="ARBA00023224"/>
    </source>
</evidence>
<comment type="similarity">
    <text evidence="3">Belongs to the methyl-accepting chemotaxis (MCP) protein family.</text>
</comment>
<dbReference type="CDD" id="cd00130">
    <property type="entry name" value="PAS"/>
    <property type="match status" value="1"/>
</dbReference>
<dbReference type="SMART" id="SM00091">
    <property type="entry name" value="PAS"/>
    <property type="match status" value="1"/>
</dbReference>